<keyword evidence="1" id="KW-0812">Transmembrane</keyword>
<organism evidence="4">
    <name type="scientific">Streptomyces sp. R39</name>
    <dbReference type="NCBI Taxonomy" id="3238631"/>
    <lineage>
        <taxon>Bacteria</taxon>
        <taxon>Bacillati</taxon>
        <taxon>Actinomycetota</taxon>
        <taxon>Actinomycetes</taxon>
        <taxon>Kitasatosporales</taxon>
        <taxon>Streptomycetaceae</taxon>
        <taxon>Streptomyces</taxon>
    </lineage>
</organism>
<gene>
    <name evidence="4" type="ORF">AB5J52_25315</name>
</gene>
<evidence type="ECO:0000259" key="3">
    <source>
        <dbReference type="PROSITE" id="PS50924"/>
    </source>
</evidence>
<dbReference type="Pfam" id="PF03707">
    <property type="entry name" value="MHYT"/>
    <property type="match status" value="2"/>
</dbReference>
<keyword evidence="1" id="KW-0472">Membrane</keyword>
<feature type="compositionally biased region" description="Polar residues" evidence="2">
    <location>
        <begin position="262"/>
        <end position="274"/>
    </location>
</feature>
<feature type="transmembrane region" description="Helical" evidence="1">
    <location>
        <begin position="111"/>
        <end position="131"/>
    </location>
</feature>
<feature type="transmembrane region" description="Helical" evidence="1">
    <location>
        <begin position="214"/>
        <end position="238"/>
    </location>
</feature>
<dbReference type="InterPro" id="IPR005330">
    <property type="entry name" value="MHYT_dom"/>
</dbReference>
<dbReference type="RefSeq" id="WP_369224043.1">
    <property type="nucleotide sequence ID" value="NZ_CP163441.1"/>
</dbReference>
<dbReference type="PANTHER" id="PTHR35152:SF1">
    <property type="entry name" value="DOMAIN SIGNALLING PROTEIN, PUTATIVE (AFU_ORTHOLOGUE AFUA_5G11310)-RELATED"/>
    <property type="match status" value="1"/>
</dbReference>
<feature type="domain" description="MHYT" evidence="3">
    <location>
        <begin position="10"/>
        <end position="200"/>
    </location>
</feature>
<proteinExistence type="predicted"/>
<evidence type="ECO:0000256" key="2">
    <source>
        <dbReference type="SAM" id="MobiDB-lite"/>
    </source>
</evidence>
<name>A0AB39QSP7_9ACTN</name>
<feature type="region of interest" description="Disordered" evidence="2">
    <location>
        <begin position="246"/>
        <end position="284"/>
    </location>
</feature>
<keyword evidence="1" id="KW-1133">Transmembrane helix</keyword>
<accession>A0AB39QSP7</accession>
<evidence type="ECO:0000313" key="4">
    <source>
        <dbReference type="EMBL" id="XDQ45307.1"/>
    </source>
</evidence>
<feature type="transmembrane region" description="Helical" evidence="1">
    <location>
        <begin position="171"/>
        <end position="194"/>
    </location>
</feature>
<reference evidence="4" key="1">
    <citation type="submission" date="2024-07" db="EMBL/GenBank/DDBJ databases">
        <authorList>
            <person name="Yu S.T."/>
        </authorList>
    </citation>
    <scope>NUCLEOTIDE SEQUENCE</scope>
    <source>
        <strain evidence="4">R39</strain>
    </source>
</reference>
<dbReference type="GO" id="GO:0016020">
    <property type="term" value="C:membrane"/>
    <property type="evidence" value="ECO:0007669"/>
    <property type="project" value="UniProtKB-UniRule"/>
</dbReference>
<feature type="transmembrane region" description="Helical" evidence="1">
    <location>
        <begin position="85"/>
        <end position="104"/>
    </location>
</feature>
<sequence>MTADVSEFHYGLVTPIAAYLMACLGAVLALRCTTRSIGRGRGEKRFGWLALGAVSLGCGIWTMHFIAMIGFSVDGALVSYDAGRTVLSLAVCIAVVAVGVFLVGYRGSGPVTLGIAGVFTGLGVAAMHYLGMTAMNTGGTVHYGTTAVVLSVVIAVVAATAALWAAVSISAVWATVGASLVMGAAVSAMHYTGMAAVSVHVVQAQAGGQSSTSLLAFLLVMLAGPVAALILAAAIVMFDPEVVGGGRRDRTTTGTSAPALPTPQQQSWSPTDHPQSLADRRYTS</sequence>
<evidence type="ECO:0000256" key="1">
    <source>
        <dbReference type="PROSITE-ProRule" id="PRU00244"/>
    </source>
</evidence>
<feature type="transmembrane region" description="Helical" evidence="1">
    <location>
        <begin position="143"/>
        <end position="164"/>
    </location>
</feature>
<protein>
    <submittedName>
        <fullName evidence="4">MHYT domain-containing protein</fullName>
    </submittedName>
</protein>
<feature type="transmembrane region" description="Helical" evidence="1">
    <location>
        <begin position="46"/>
        <end position="73"/>
    </location>
</feature>
<dbReference type="EMBL" id="CP163441">
    <property type="protein sequence ID" value="XDQ45307.1"/>
    <property type="molecule type" value="Genomic_DNA"/>
</dbReference>
<dbReference type="PANTHER" id="PTHR35152">
    <property type="entry name" value="DOMAIN SIGNALLING PROTEIN, PUTATIVE (AFU_ORTHOLOGUE AFUA_5G11310)-RELATED"/>
    <property type="match status" value="1"/>
</dbReference>
<feature type="transmembrane region" description="Helical" evidence="1">
    <location>
        <begin position="12"/>
        <end position="34"/>
    </location>
</feature>
<dbReference type="PROSITE" id="PS50924">
    <property type="entry name" value="MHYT"/>
    <property type="match status" value="1"/>
</dbReference>
<dbReference type="AlphaFoldDB" id="A0AB39QSP7"/>